<protein>
    <submittedName>
        <fullName evidence="1">Uncharacterized protein</fullName>
    </submittedName>
</protein>
<comment type="caution">
    <text evidence="1">The sequence shown here is derived from an EMBL/GenBank/DDBJ whole genome shotgun (WGS) entry which is preliminary data.</text>
</comment>
<organism evidence="1 2">
    <name type="scientific">Adineta steineri</name>
    <dbReference type="NCBI Taxonomy" id="433720"/>
    <lineage>
        <taxon>Eukaryota</taxon>
        <taxon>Metazoa</taxon>
        <taxon>Spiralia</taxon>
        <taxon>Gnathifera</taxon>
        <taxon>Rotifera</taxon>
        <taxon>Eurotatoria</taxon>
        <taxon>Bdelloidea</taxon>
        <taxon>Adinetida</taxon>
        <taxon>Adinetidae</taxon>
        <taxon>Adineta</taxon>
    </lineage>
</organism>
<evidence type="ECO:0000313" key="2">
    <source>
        <dbReference type="Proteomes" id="UP000663891"/>
    </source>
</evidence>
<sequence length="86" mass="10056">RASYVMHGTSQSKVSCITYDTPDSQRVNILDRHLTFNEYEILNDNQQYIQRELKLNELHIIKTDDAVNINNTEDITPGYYNIIFSC</sequence>
<accession>A0A815VR65</accession>
<dbReference type="Proteomes" id="UP000663891">
    <property type="component" value="Unassembled WGS sequence"/>
</dbReference>
<dbReference type="EMBL" id="CAJNON010006405">
    <property type="protein sequence ID" value="CAF1538986.1"/>
    <property type="molecule type" value="Genomic_DNA"/>
</dbReference>
<proteinExistence type="predicted"/>
<feature type="non-terminal residue" evidence="1">
    <location>
        <position position="1"/>
    </location>
</feature>
<name>A0A815VR65_9BILA</name>
<reference evidence="1" key="1">
    <citation type="submission" date="2021-02" db="EMBL/GenBank/DDBJ databases">
        <authorList>
            <person name="Nowell W R."/>
        </authorList>
    </citation>
    <scope>NUCLEOTIDE SEQUENCE</scope>
</reference>
<dbReference type="OrthoDB" id="10249672at2759"/>
<dbReference type="AlphaFoldDB" id="A0A815VR65"/>
<evidence type="ECO:0000313" key="1">
    <source>
        <dbReference type="EMBL" id="CAF1538986.1"/>
    </source>
</evidence>
<gene>
    <name evidence="1" type="ORF">VCS650_LOCUS43957</name>
</gene>